<dbReference type="Proteomes" id="UP000000702">
    <property type="component" value="Unassembled WGS sequence"/>
</dbReference>
<comment type="caution">
    <text evidence="2">The sequence shown here is derived from an EMBL/GenBank/DDBJ whole genome shotgun (WGS) entry which is preliminary data.</text>
</comment>
<protein>
    <submittedName>
        <fullName evidence="2">Uncharacterized protein</fullName>
    </submittedName>
</protein>
<evidence type="ECO:0000256" key="1">
    <source>
        <dbReference type="SAM" id="Phobius"/>
    </source>
</evidence>
<reference evidence="2 3" key="2">
    <citation type="journal article" date="2012" name="Proc. Natl. Acad. Sci. U.S.A.">
        <title>Antigenic diversity is generated by distinct evolutionary mechanisms in African trypanosome species.</title>
        <authorList>
            <person name="Jackson A.P."/>
            <person name="Berry A."/>
            <person name="Aslett M."/>
            <person name="Allison H.C."/>
            <person name="Burton P."/>
            <person name="Vavrova-Anderson J."/>
            <person name="Brown R."/>
            <person name="Browne H."/>
            <person name="Corton N."/>
            <person name="Hauser H."/>
            <person name="Gamble J."/>
            <person name="Gilderthorp R."/>
            <person name="Marcello L."/>
            <person name="McQuillan J."/>
            <person name="Otto T.D."/>
            <person name="Quail M.A."/>
            <person name="Sanders M.J."/>
            <person name="van Tonder A."/>
            <person name="Ginger M.L."/>
            <person name="Field M.C."/>
            <person name="Barry J.D."/>
            <person name="Hertz-Fowler C."/>
            <person name="Berriman M."/>
        </authorList>
    </citation>
    <scope>NUCLEOTIDE SEQUENCE [LARGE SCALE GENOMIC DNA]</scope>
    <source>
        <strain evidence="2 3">IL3000</strain>
    </source>
</reference>
<keyword evidence="1" id="KW-1133">Transmembrane helix</keyword>
<name>F9W5D8_TRYCI</name>
<evidence type="ECO:0000313" key="3">
    <source>
        <dbReference type="Proteomes" id="UP000000702"/>
    </source>
</evidence>
<keyword evidence="1" id="KW-0812">Transmembrane</keyword>
<keyword evidence="3" id="KW-1185">Reference proteome</keyword>
<evidence type="ECO:0000313" key="2">
    <source>
        <dbReference type="EMBL" id="CCD12389.1"/>
    </source>
</evidence>
<reference evidence="3" key="1">
    <citation type="submission" date="2011-07" db="EMBL/GenBank/DDBJ databases">
        <title>Divergent evolution of antigenic variation in African trypanosomes.</title>
        <authorList>
            <person name="Jackson A.P."/>
            <person name="Berry A."/>
            <person name="Allison H.C."/>
            <person name="Burton P."/>
            <person name="Anderson J."/>
            <person name="Aslett M."/>
            <person name="Brown R."/>
            <person name="Corton N."/>
            <person name="Harris D."/>
            <person name="Hauser H."/>
            <person name="Gamble J."/>
            <person name="Gilderthorp R."/>
            <person name="McQuillan J."/>
            <person name="Quail M.A."/>
            <person name="Sanders M."/>
            <person name="Van Tonder A."/>
            <person name="Ginger M.L."/>
            <person name="Donelson J.E."/>
            <person name="Field M.C."/>
            <person name="Barry J.D."/>
            <person name="Berriman M."/>
            <person name="Hertz-Fowler C."/>
        </authorList>
    </citation>
    <scope>NUCLEOTIDE SEQUENCE [LARGE SCALE GENOMIC DNA]</scope>
    <source>
        <strain evidence="3">IL3000</strain>
    </source>
</reference>
<feature type="transmembrane region" description="Helical" evidence="1">
    <location>
        <begin position="46"/>
        <end position="71"/>
    </location>
</feature>
<gene>
    <name evidence="2" type="ORF">TCIL3000_0_32720</name>
</gene>
<sequence>MDVLLIWPIGANGADILSGFSCSVLIVFGISDFKAAVCGTFRDCNFFLFSLFFFISSCSFCFFLCSSILLASSKTIHQGLGSVAGKYTTQIPLVADPLHPTYSITTVPFPNIRCANFFEPVYQLLLCIF</sequence>
<dbReference type="EMBL" id="CAEQ01000704">
    <property type="protein sequence ID" value="CCD12389.1"/>
    <property type="molecule type" value="Genomic_DNA"/>
</dbReference>
<keyword evidence="1" id="KW-0472">Membrane</keyword>
<dbReference type="AlphaFoldDB" id="F9W5D8"/>
<accession>F9W5D8</accession>
<organism evidence="2 3">
    <name type="scientific">Trypanosoma congolense (strain IL3000)</name>
    <dbReference type="NCBI Taxonomy" id="1068625"/>
    <lineage>
        <taxon>Eukaryota</taxon>
        <taxon>Discoba</taxon>
        <taxon>Euglenozoa</taxon>
        <taxon>Kinetoplastea</taxon>
        <taxon>Metakinetoplastina</taxon>
        <taxon>Trypanosomatida</taxon>
        <taxon>Trypanosomatidae</taxon>
        <taxon>Trypanosoma</taxon>
        <taxon>Nannomonas</taxon>
    </lineage>
</organism>
<proteinExistence type="predicted"/>